<feature type="region of interest" description="Disordered" evidence="6">
    <location>
        <begin position="133"/>
        <end position="161"/>
    </location>
</feature>
<dbReference type="Gene3D" id="1.10.10.10">
    <property type="entry name" value="Winged helix-like DNA-binding domain superfamily/Winged helix DNA-binding domain"/>
    <property type="match status" value="1"/>
</dbReference>
<evidence type="ECO:0000256" key="2">
    <source>
        <dbReference type="ARBA" id="ARBA00023015"/>
    </source>
</evidence>
<dbReference type="EMBL" id="JARRAG010000006">
    <property type="protein sequence ID" value="MDG3008391.1"/>
    <property type="molecule type" value="Genomic_DNA"/>
</dbReference>
<keyword evidence="8" id="KW-1185">Reference proteome</keyword>
<dbReference type="InterPro" id="IPR013324">
    <property type="entry name" value="RNA_pol_sigma_r3/r4-like"/>
</dbReference>
<comment type="caution">
    <text evidence="7">The sequence shown here is derived from an EMBL/GenBank/DDBJ whole genome shotgun (WGS) entry which is preliminary data.</text>
</comment>
<organism evidence="7 8">
    <name type="scientific">Paludisphaera mucosa</name>
    <dbReference type="NCBI Taxonomy" id="3030827"/>
    <lineage>
        <taxon>Bacteria</taxon>
        <taxon>Pseudomonadati</taxon>
        <taxon>Planctomycetota</taxon>
        <taxon>Planctomycetia</taxon>
        <taxon>Isosphaerales</taxon>
        <taxon>Isosphaeraceae</taxon>
        <taxon>Paludisphaera</taxon>
    </lineage>
</organism>
<dbReference type="InterPro" id="IPR013325">
    <property type="entry name" value="RNA_pol_sigma_r2"/>
</dbReference>
<dbReference type="InterPro" id="IPR039425">
    <property type="entry name" value="RNA_pol_sigma-70-like"/>
</dbReference>
<gene>
    <name evidence="7" type="ORF">PZE19_31875</name>
</gene>
<evidence type="ECO:0000256" key="6">
    <source>
        <dbReference type="SAM" id="MobiDB-lite"/>
    </source>
</evidence>
<comment type="similarity">
    <text evidence="1">Belongs to the sigma-70 factor family. ECF subfamily.</text>
</comment>
<feature type="region of interest" description="Disordered" evidence="6">
    <location>
        <begin position="1"/>
        <end position="31"/>
    </location>
</feature>
<proteinExistence type="inferred from homology"/>
<keyword evidence="2" id="KW-0805">Transcription regulation</keyword>
<reference evidence="7 8" key="1">
    <citation type="submission" date="2023-03" db="EMBL/GenBank/DDBJ databases">
        <title>Paludisphaera mucosa sp. nov. a novel planctomycete from northern fen.</title>
        <authorList>
            <person name="Ivanova A."/>
        </authorList>
    </citation>
    <scope>NUCLEOTIDE SEQUENCE [LARGE SCALE GENOMIC DNA]</scope>
    <source>
        <strain evidence="7 8">Pla2</strain>
    </source>
</reference>
<sequence>MTEPSIAGRADGPTTDDGSEPSDDVLLARTSDKSDESSCRAAWGMFYGRHAEYLYGVCMPAYRTKLGETGVGDLVAETFLKVYDKAAATYQPARDGDADYRRQRVRAWLGTIAKNLVRDILRGRKRLPASHLEHDEWRDVPEHDQSPQSTSTEEVSRAMEQVLSEREQDVLRVTFHWHDPTKDRQKLPNEAVDELARLWNLKPDNIRQIRRRALQKLKAALPPDVSADASGR</sequence>
<keyword evidence="3" id="KW-0731">Sigma factor</keyword>
<dbReference type="InterPro" id="IPR014284">
    <property type="entry name" value="RNA_pol_sigma-70_dom"/>
</dbReference>
<evidence type="ECO:0000313" key="7">
    <source>
        <dbReference type="EMBL" id="MDG3008391.1"/>
    </source>
</evidence>
<dbReference type="NCBIfam" id="TIGR02937">
    <property type="entry name" value="sigma70-ECF"/>
    <property type="match status" value="1"/>
</dbReference>
<evidence type="ECO:0000256" key="4">
    <source>
        <dbReference type="ARBA" id="ARBA00023125"/>
    </source>
</evidence>
<keyword evidence="5" id="KW-0804">Transcription</keyword>
<evidence type="ECO:0000256" key="5">
    <source>
        <dbReference type="ARBA" id="ARBA00023163"/>
    </source>
</evidence>
<dbReference type="InterPro" id="IPR036388">
    <property type="entry name" value="WH-like_DNA-bd_sf"/>
</dbReference>
<dbReference type="SUPFAM" id="SSF88659">
    <property type="entry name" value="Sigma3 and sigma4 domains of RNA polymerase sigma factors"/>
    <property type="match status" value="1"/>
</dbReference>
<dbReference type="Gene3D" id="1.10.1740.10">
    <property type="match status" value="1"/>
</dbReference>
<evidence type="ECO:0000313" key="8">
    <source>
        <dbReference type="Proteomes" id="UP001216907"/>
    </source>
</evidence>
<protein>
    <submittedName>
        <fullName evidence="7">Sigma-70 family RNA polymerase sigma factor</fullName>
    </submittedName>
</protein>
<dbReference type="PANTHER" id="PTHR43133:SF8">
    <property type="entry name" value="RNA POLYMERASE SIGMA FACTOR HI_1459-RELATED"/>
    <property type="match status" value="1"/>
</dbReference>
<dbReference type="PANTHER" id="PTHR43133">
    <property type="entry name" value="RNA POLYMERASE ECF-TYPE SIGMA FACTO"/>
    <property type="match status" value="1"/>
</dbReference>
<name>A0ABT6FLD6_9BACT</name>
<evidence type="ECO:0000256" key="3">
    <source>
        <dbReference type="ARBA" id="ARBA00023082"/>
    </source>
</evidence>
<keyword evidence="4" id="KW-0238">DNA-binding</keyword>
<dbReference type="SUPFAM" id="SSF88946">
    <property type="entry name" value="Sigma2 domain of RNA polymerase sigma factors"/>
    <property type="match status" value="1"/>
</dbReference>
<dbReference type="RefSeq" id="WP_277864754.1">
    <property type="nucleotide sequence ID" value="NZ_JARRAG010000006.1"/>
</dbReference>
<accession>A0ABT6FLD6</accession>
<evidence type="ECO:0000256" key="1">
    <source>
        <dbReference type="ARBA" id="ARBA00010641"/>
    </source>
</evidence>
<dbReference type="Proteomes" id="UP001216907">
    <property type="component" value="Unassembled WGS sequence"/>
</dbReference>
<feature type="compositionally biased region" description="Basic and acidic residues" evidence="6">
    <location>
        <begin position="133"/>
        <end position="145"/>
    </location>
</feature>